<dbReference type="AlphaFoldDB" id="A0AAW0GJL8"/>
<evidence type="ECO:0000313" key="2">
    <source>
        <dbReference type="Proteomes" id="UP001385951"/>
    </source>
</evidence>
<keyword evidence="2" id="KW-1185">Reference proteome</keyword>
<name>A0AAW0GJL8_9APHY</name>
<dbReference type="InterPro" id="IPR011990">
    <property type="entry name" value="TPR-like_helical_dom_sf"/>
</dbReference>
<accession>A0AAW0GJL8</accession>
<dbReference type="SUPFAM" id="SSF48452">
    <property type="entry name" value="TPR-like"/>
    <property type="match status" value="1"/>
</dbReference>
<reference evidence="1 2" key="1">
    <citation type="submission" date="2022-09" db="EMBL/GenBank/DDBJ databases">
        <authorList>
            <person name="Palmer J.M."/>
        </authorList>
    </citation>
    <scope>NUCLEOTIDE SEQUENCE [LARGE SCALE GENOMIC DNA]</scope>
    <source>
        <strain evidence="1 2">DSM 7382</strain>
    </source>
</reference>
<comment type="caution">
    <text evidence="1">The sequence shown here is derived from an EMBL/GenBank/DDBJ whole genome shotgun (WGS) entry which is preliminary data.</text>
</comment>
<gene>
    <name evidence="1" type="ORF">QCA50_003117</name>
</gene>
<dbReference type="EMBL" id="JASBNA010000003">
    <property type="protein sequence ID" value="KAK7693548.1"/>
    <property type="molecule type" value="Genomic_DNA"/>
</dbReference>
<dbReference type="Proteomes" id="UP001385951">
    <property type="component" value="Unassembled WGS sequence"/>
</dbReference>
<dbReference type="Gene3D" id="1.25.40.10">
    <property type="entry name" value="Tetratricopeptide repeat domain"/>
    <property type="match status" value="1"/>
</dbReference>
<sequence>MLRARPLSTLPRSSLRLSRPLILRHVSNKSKTSTTPDFSKSPGVIEESLIQHTLFTVDYFKRFLKYTAVGLVAVGLTTWTAFEGAHFWVELKELVPETDPEARQWEWNKEAERWTGGPSGGTDPGLGFFGRNAVRSAWMSLNWGTGSTSSVINSQTSSGRGDGSGSLNVVESRLEFAQAFLNVALGYALQKSESGKLRPETLLELLQRRASVMELMGSRDNLFESRREMERVWSMLPGNGIDAARAALKLGDLNQRLGDRDDALAWWSRAIQLVQTKDSKISVEIPPSVPGTPPISPLGQRTLISTLVSLSAFYATTGQLRQARDVQEASLNLLRSLPQPSSFETTSPAHALHAMYILHRSSLLSIHHAEVLYALRSKPNTSIEWLIRAAESSERVAFTLTGLPLTHPDAPGTRIPHPPSSETPLLETYAKSVSMKKPARHLLRDSRRTAAEAWNLLGVLAESSSAPGSTEKALQYYERALGWAGVSGDRAGGIGKAGEGTLEAEWKTLWNNYVRTRDAVKKVSE</sequence>
<proteinExistence type="predicted"/>
<evidence type="ECO:0000313" key="1">
    <source>
        <dbReference type="EMBL" id="KAK7693548.1"/>
    </source>
</evidence>
<protein>
    <submittedName>
        <fullName evidence="1">Uncharacterized protein</fullName>
    </submittedName>
</protein>
<organism evidence="1 2">
    <name type="scientific">Cerrena zonata</name>
    <dbReference type="NCBI Taxonomy" id="2478898"/>
    <lineage>
        <taxon>Eukaryota</taxon>
        <taxon>Fungi</taxon>
        <taxon>Dikarya</taxon>
        <taxon>Basidiomycota</taxon>
        <taxon>Agaricomycotina</taxon>
        <taxon>Agaricomycetes</taxon>
        <taxon>Polyporales</taxon>
        <taxon>Cerrenaceae</taxon>
        <taxon>Cerrena</taxon>
    </lineage>
</organism>